<dbReference type="PANTHER" id="PTHR34203:SF15">
    <property type="entry name" value="SLL1173 PROTEIN"/>
    <property type="match status" value="1"/>
</dbReference>
<evidence type="ECO:0000259" key="1">
    <source>
        <dbReference type="Pfam" id="PF05050"/>
    </source>
</evidence>
<dbReference type="Pfam" id="PF05050">
    <property type="entry name" value="Methyltransf_21"/>
    <property type="match status" value="1"/>
</dbReference>
<organism evidence="2 3">
    <name type="scientific">Mucilaginibacter pedocola</name>
    <dbReference type="NCBI Taxonomy" id="1792845"/>
    <lineage>
        <taxon>Bacteria</taxon>
        <taxon>Pseudomonadati</taxon>
        <taxon>Bacteroidota</taxon>
        <taxon>Sphingobacteriia</taxon>
        <taxon>Sphingobacteriales</taxon>
        <taxon>Sphingobacteriaceae</taxon>
        <taxon>Mucilaginibacter</taxon>
    </lineage>
</organism>
<dbReference type="Proteomes" id="UP000189739">
    <property type="component" value="Unassembled WGS sequence"/>
</dbReference>
<protein>
    <recommendedName>
        <fullName evidence="1">Methyltransferase FkbM domain-containing protein</fullName>
    </recommendedName>
</protein>
<dbReference type="SUPFAM" id="SSF53335">
    <property type="entry name" value="S-adenosyl-L-methionine-dependent methyltransferases"/>
    <property type="match status" value="1"/>
</dbReference>
<dbReference type="AlphaFoldDB" id="A0A1S9PB68"/>
<reference evidence="2 3" key="1">
    <citation type="submission" date="2016-07" db="EMBL/GenBank/DDBJ databases">
        <title>Genomic analysis of zinc-resistant bacterium Mucilaginibacter pedocola TBZ30.</title>
        <authorList>
            <person name="Huang J."/>
            <person name="Tang J."/>
        </authorList>
    </citation>
    <scope>NUCLEOTIDE SEQUENCE [LARGE SCALE GENOMIC DNA]</scope>
    <source>
        <strain evidence="2 3">TBZ30</strain>
    </source>
</reference>
<dbReference type="NCBIfam" id="TIGR01444">
    <property type="entry name" value="fkbM_fam"/>
    <property type="match status" value="1"/>
</dbReference>
<dbReference type="InterPro" id="IPR006342">
    <property type="entry name" value="FkbM_mtfrase"/>
</dbReference>
<dbReference type="InterPro" id="IPR029063">
    <property type="entry name" value="SAM-dependent_MTases_sf"/>
</dbReference>
<evidence type="ECO:0000313" key="3">
    <source>
        <dbReference type="Proteomes" id="UP000189739"/>
    </source>
</evidence>
<sequence length="277" mass="30695">MLTPLLNSLRHIKGRLFPKNRKATPFVIGNLKLVVGNDLAWAFSSGDYYEKNVIHFLGLLIANYQKPVLVDIGANCGYYSTKYAAACQKVFSFEPVKGTFSLLKRNVRRNNLSNIVPFNLGLSNSPGSLTINIYNSSGNNSIFERVLPEGHPLQKTGTETIRLETLDNLVATGQVLPPDVIKIDVEGAELFVLKGAENTILKHRPAILLEYSENTSTDAGYAKEELLTALALTNYNIYGLPEDETDMRLITESEFQNNGLSNIMLIPAENDPFKKTV</sequence>
<dbReference type="Gene3D" id="3.40.50.150">
    <property type="entry name" value="Vaccinia Virus protein VP39"/>
    <property type="match status" value="1"/>
</dbReference>
<dbReference type="InterPro" id="IPR052514">
    <property type="entry name" value="SAM-dependent_MTase"/>
</dbReference>
<name>A0A1S9PB68_9SPHI</name>
<comment type="caution">
    <text evidence="2">The sequence shown here is derived from an EMBL/GenBank/DDBJ whole genome shotgun (WGS) entry which is preliminary data.</text>
</comment>
<dbReference type="PANTHER" id="PTHR34203">
    <property type="entry name" value="METHYLTRANSFERASE, FKBM FAMILY PROTEIN"/>
    <property type="match status" value="1"/>
</dbReference>
<feature type="domain" description="Methyltransferase FkbM" evidence="1">
    <location>
        <begin position="71"/>
        <end position="229"/>
    </location>
</feature>
<keyword evidence="3" id="KW-1185">Reference proteome</keyword>
<dbReference type="STRING" id="1792845.BC343_10430"/>
<proteinExistence type="predicted"/>
<gene>
    <name evidence="2" type="ORF">BC343_10430</name>
</gene>
<dbReference type="RefSeq" id="WP_162276912.1">
    <property type="nucleotide sequence ID" value="NZ_MBTF01000034.1"/>
</dbReference>
<evidence type="ECO:0000313" key="2">
    <source>
        <dbReference type="EMBL" id="OOQ58067.1"/>
    </source>
</evidence>
<dbReference type="EMBL" id="MBTF01000034">
    <property type="protein sequence ID" value="OOQ58067.1"/>
    <property type="molecule type" value="Genomic_DNA"/>
</dbReference>
<accession>A0A1S9PB68</accession>